<feature type="transmembrane region" description="Helical" evidence="2">
    <location>
        <begin position="62"/>
        <end position="81"/>
    </location>
</feature>
<proteinExistence type="predicted"/>
<dbReference type="AlphaFoldDB" id="A0AAJ0FQ92"/>
<organism evidence="3 4">
    <name type="scientific">Conoideocrella luteorostrata</name>
    <dbReference type="NCBI Taxonomy" id="1105319"/>
    <lineage>
        <taxon>Eukaryota</taxon>
        <taxon>Fungi</taxon>
        <taxon>Dikarya</taxon>
        <taxon>Ascomycota</taxon>
        <taxon>Pezizomycotina</taxon>
        <taxon>Sordariomycetes</taxon>
        <taxon>Hypocreomycetidae</taxon>
        <taxon>Hypocreales</taxon>
        <taxon>Clavicipitaceae</taxon>
        <taxon>Conoideocrella</taxon>
    </lineage>
</organism>
<dbReference type="EMBL" id="JASWJB010000245">
    <property type="protein sequence ID" value="KAK2592796.1"/>
    <property type="molecule type" value="Genomic_DNA"/>
</dbReference>
<keyword evidence="2" id="KW-1133">Transmembrane helix</keyword>
<comment type="caution">
    <text evidence="3">The sequence shown here is derived from an EMBL/GenBank/DDBJ whole genome shotgun (WGS) entry which is preliminary data.</text>
</comment>
<keyword evidence="4" id="KW-1185">Reference proteome</keyword>
<gene>
    <name evidence="3" type="ORF">QQS21_009500</name>
</gene>
<evidence type="ECO:0000313" key="3">
    <source>
        <dbReference type="EMBL" id="KAK2592796.1"/>
    </source>
</evidence>
<dbReference type="Proteomes" id="UP001251528">
    <property type="component" value="Unassembled WGS sequence"/>
</dbReference>
<reference evidence="3" key="1">
    <citation type="submission" date="2023-06" db="EMBL/GenBank/DDBJ databases">
        <title>Conoideocrella luteorostrata (Hypocreales: Clavicipitaceae), a potential biocontrol fungus for elongate hemlock scale in United States Christmas tree production areas.</title>
        <authorList>
            <person name="Barrett H."/>
            <person name="Lovett B."/>
            <person name="Macias A.M."/>
            <person name="Stajich J.E."/>
            <person name="Kasson M.T."/>
        </authorList>
    </citation>
    <scope>NUCLEOTIDE SEQUENCE</scope>
    <source>
        <strain evidence="3">ARSEF 14590</strain>
    </source>
</reference>
<evidence type="ECO:0000256" key="2">
    <source>
        <dbReference type="SAM" id="Phobius"/>
    </source>
</evidence>
<name>A0AAJ0FQ92_9HYPO</name>
<feature type="transmembrane region" description="Helical" evidence="2">
    <location>
        <begin position="93"/>
        <end position="115"/>
    </location>
</feature>
<feature type="compositionally biased region" description="Basic and acidic residues" evidence="1">
    <location>
        <begin position="31"/>
        <end position="46"/>
    </location>
</feature>
<feature type="compositionally biased region" description="Basic and acidic residues" evidence="1">
    <location>
        <begin position="1"/>
        <end position="14"/>
    </location>
</feature>
<evidence type="ECO:0000313" key="4">
    <source>
        <dbReference type="Proteomes" id="UP001251528"/>
    </source>
</evidence>
<feature type="compositionally biased region" description="Low complexity" evidence="1">
    <location>
        <begin position="15"/>
        <end position="25"/>
    </location>
</feature>
<accession>A0AAJ0FQ92</accession>
<evidence type="ECO:0000256" key="1">
    <source>
        <dbReference type="SAM" id="MobiDB-lite"/>
    </source>
</evidence>
<sequence length="116" mass="11995">MVDRHSHDQGRHTLDAAGVDGGAAATPPKTADAEPKAATEVDRNDISQDIDPDNEVQVAKLLIIHTAICLCTFIVGLVGDAHLAMQSSLPQDLVPIGASTLLAVISTSCAIFIAIG</sequence>
<keyword evidence="2" id="KW-0472">Membrane</keyword>
<feature type="region of interest" description="Disordered" evidence="1">
    <location>
        <begin position="1"/>
        <end position="49"/>
    </location>
</feature>
<keyword evidence="2" id="KW-0812">Transmembrane</keyword>
<protein>
    <submittedName>
        <fullName evidence="3">Uncharacterized protein</fullName>
    </submittedName>
</protein>